<keyword evidence="1" id="KW-1133">Transmembrane helix</keyword>
<keyword evidence="1" id="KW-0812">Transmembrane</keyword>
<organism evidence="2">
    <name type="scientific">viral metagenome</name>
    <dbReference type="NCBI Taxonomy" id="1070528"/>
    <lineage>
        <taxon>unclassified sequences</taxon>
        <taxon>metagenomes</taxon>
        <taxon>organismal metagenomes</taxon>
    </lineage>
</organism>
<reference evidence="2" key="1">
    <citation type="journal article" date="2020" name="Nature">
        <title>Giant virus diversity and host interactions through global metagenomics.</title>
        <authorList>
            <person name="Schulz F."/>
            <person name="Roux S."/>
            <person name="Paez-Espino D."/>
            <person name="Jungbluth S."/>
            <person name="Walsh D.A."/>
            <person name="Denef V.J."/>
            <person name="McMahon K.D."/>
            <person name="Konstantinidis K.T."/>
            <person name="Eloe-Fadrosh E.A."/>
            <person name="Kyrpides N.C."/>
            <person name="Woyke T."/>
        </authorList>
    </citation>
    <scope>NUCLEOTIDE SEQUENCE</scope>
    <source>
        <strain evidence="2">GVMAG-M-3300018080-19</strain>
    </source>
</reference>
<evidence type="ECO:0000313" key="2">
    <source>
        <dbReference type="EMBL" id="QHS93892.1"/>
    </source>
</evidence>
<sequence>MTDCTYRTPDVDIPDNKVVTGSFTQRNHYCQHSTKPNNTDFWRVDEQNPCPTHRNYNNAEFIEWPVKRHTYGIGSSYWDCALPDRPFCELGERDDALFDAYFTGTSQSEGQTTKTLFCAYDVRKINTEAQMQELRNKNINLTQENEDRLMTSYCSQVQDSGCLLSADGSGRTMPKCSRFFQATPDGNRCRTWLNDVSRRRPGYANAIGTTVCRNSSPATEPLEECKCIDRSLDPLYTLLVDSLAANPGCWYWPCKNANRAWIPSDIDSTVCPDICETAVNIIADVEGDVDISNVTQTVDCDFGDLVQGSTYSCLGGHCIQADCKPGICAECDTNCFASQSECERTCQAAYESRYRCLDGLCQQVGCDLGEPNCYAYSNCGGACSSRYACVSGDCRLDQMGEHENQTLCQQKCPTTETSSGSDNLGLIIGIISLGVALVGFLVFAFLELGKK</sequence>
<dbReference type="EMBL" id="MN739211">
    <property type="protein sequence ID" value="QHS93892.1"/>
    <property type="molecule type" value="Genomic_DNA"/>
</dbReference>
<proteinExistence type="predicted"/>
<keyword evidence="1" id="KW-0472">Membrane</keyword>
<name>A0A6C0BPI4_9ZZZZ</name>
<protein>
    <submittedName>
        <fullName evidence="2">Uncharacterized protein</fullName>
    </submittedName>
</protein>
<accession>A0A6C0BPI4</accession>
<feature type="transmembrane region" description="Helical" evidence="1">
    <location>
        <begin position="424"/>
        <end position="446"/>
    </location>
</feature>
<dbReference type="AlphaFoldDB" id="A0A6C0BPI4"/>
<evidence type="ECO:0000256" key="1">
    <source>
        <dbReference type="SAM" id="Phobius"/>
    </source>
</evidence>